<feature type="domain" description="HAT C-terminal dimerisation" evidence="1">
    <location>
        <begin position="48"/>
        <end position="120"/>
    </location>
</feature>
<evidence type="ECO:0000313" key="3">
    <source>
        <dbReference type="Proteomes" id="UP000663879"/>
    </source>
</evidence>
<gene>
    <name evidence="2" type="ORF">OXX778_LOCUS21590</name>
</gene>
<dbReference type="InterPro" id="IPR012337">
    <property type="entry name" value="RNaseH-like_sf"/>
</dbReference>
<feature type="non-terminal residue" evidence="2">
    <location>
        <position position="135"/>
    </location>
</feature>
<evidence type="ECO:0000313" key="2">
    <source>
        <dbReference type="EMBL" id="CAF1110363.1"/>
    </source>
</evidence>
<organism evidence="2 3">
    <name type="scientific">Brachionus calyciflorus</name>
    <dbReference type="NCBI Taxonomy" id="104777"/>
    <lineage>
        <taxon>Eukaryota</taxon>
        <taxon>Metazoa</taxon>
        <taxon>Spiralia</taxon>
        <taxon>Gnathifera</taxon>
        <taxon>Rotifera</taxon>
        <taxon>Eurotatoria</taxon>
        <taxon>Monogononta</taxon>
        <taxon>Pseudotrocha</taxon>
        <taxon>Ploima</taxon>
        <taxon>Brachionidae</taxon>
        <taxon>Brachionus</taxon>
    </lineage>
</organism>
<dbReference type="GO" id="GO:0046983">
    <property type="term" value="F:protein dimerization activity"/>
    <property type="evidence" value="ECO:0007669"/>
    <property type="project" value="InterPro"/>
</dbReference>
<accession>A0A814PTG0</accession>
<proteinExistence type="predicted"/>
<evidence type="ECO:0000259" key="1">
    <source>
        <dbReference type="Pfam" id="PF05699"/>
    </source>
</evidence>
<dbReference type="Proteomes" id="UP000663879">
    <property type="component" value="Unassembled WGS sequence"/>
</dbReference>
<reference evidence="2" key="1">
    <citation type="submission" date="2021-02" db="EMBL/GenBank/DDBJ databases">
        <authorList>
            <person name="Nowell W R."/>
        </authorList>
    </citation>
    <scope>NUCLEOTIDE SEQUENCE</scope>
    <source>
        <strain evidence="2">Ploen Becks lab</strain>
    </source>
</reference>
<keyword evidence="3" id="KW-1185">Reference proteome</keyword>
<dbReference type="OrthoDB" id="8065135at2759"/>
<dbReference type="Pfam" id="PF05699">
    <property type="entry name" value="Dimer_Tnp_hAT"/>
    <property type="match status" value="1"/>
</dbReference>
<dbReference type="SUPFAM" id="SSF53098">
    <property type="entry name" value="Ribonuclease H-like"/>
    <property type="match status" value="1"/>
</dbReference>
<comment type="caution">
    <text evidence="2">The sequence shown here is derived from an EMBL/GenBank/DDBJ whole genome shotgun (WGS) entry which is preliminary data.</text>
</comment>
<protein>
    <recommendedName>
        <fullName evidence="1">HAT C-terminal dimerisation domain-containing protein</fullName>
    </recommendedName>
</protein>
<dbReference type="EMBL" id="CAJNOC010008121">
    <property type="protein sequence ID" value="CAF1110363.1"/>
    <property type="molecule type" value="Genomic_DNA"/>
</dbReference>
<dbReference type="InterPro" id="IPR008906">
    <property type="entry name" value="HATC_C_dom"/>
</dbReference>
<dbReference type="AlphaFoldDB" id="A0A814PTG0"/>
<name>A0A814PTG0_9BILA</name>
<sequence>MPSMDLFKNCRFLDPFKLKSLDQNIMVYQKSIPELKECELDWLVYCDIINDLKFDVRFDLVEFWRSNKKRIPKLYNLAKWLLFYPSNSCECERSISIYNKILSDDRNRLLPETISYLNFLTFNGKKTKEEMIVIG</sequence>